<dbReference type="Proteomes" id="UP000735302">
    <property type="component" value="Unassembled WGS sequence"/>
</dbReference>
<dbReference type="AlphaFoldDB" id="A0AAV3YVL1"/>
<evidence type="ECO:0008006" key="3">
    <source>
        <dbReference type="Google" id="ProtNLM"/>
    </source>
</evidence>
<gene>
    <name evidence="1" type="ORF">PoB_001360900</name>
</gene>
<sequence>MRPLVALHDQHPQRTVCDYIVLVDCSLSVERDIDTGTFKRAQITANSNFQRQNGLIIVVISTAARTSFVREEKRVERAKLAKMAVGTWHHARTGVISSFATDGITSAAPVASCGRFIGYRFVPTDLGTSHGFGCGQIESRTNFVF</sequence>
<protein>
    <recommendedName>
        <fullName evidence="3">VWFA domain-containing protein</fullName>
    </recommendedName>
</protein>
<name>A0AAV3YVL1_9GAST</name>
<comment type="caution">
    <text evidence="1">The sequence shown here is derived from an EMBL/GenBank/DDBJ whole genome shotgun (WGS) entry which is preliminary data.</text>
</comment>
<dbReference type="EMBL" id="BLXT01001660">
    <property type="protein sequence ID" value="GFN87103.1"/>
    <property type="molecule type" value="Genomic_DNA"/>
</dbReference>
<reference evidence="1 2" key="1">
    <citation type="journal article" date="2021" name="Elife">
        <title>Chloroplast acquisition without the gene transfer in kleptoplastic sea slugs, Plakobranchus ocellatus.</title>
        <authorList>
            <person name="Maeda T."/>
            <person name="Takahashi S."/>
            <person name="Yoshida T."/>
            <person name="Shimamura S."/>
            <person name="Takaki Y."/>
            <person name="Nagai Y."/>
            <person name="Toyoda A."/>
            <person name="Suzuki Y."/>
            <person name="Arimoto A."/>
            <person name="Ishii H."/>
            <person name="Satoh N."/>
            <person name="Nishiyama T."/>
            <person name="Hasebe M."/>
            <person name="Maruyama T."/>
            <person name="Minagawa J."/>
            <person name="Obokata J."/>
            <person name="Shigenobu S."/>
        </authorList>
    </citation>
    <scope>NUCLEOTIDE SEQUENCE [LARGE SCALE GENOMIC DNA]</scope>
</reference>
<organism evidence="1 2">
    <name type="scientific">Plakobranchus ocellatus</name>
    <dbReference type="NCBI Taxonomy" id="259542"/>
    <lineage>
        <taxon>Eukaryota</taxon>
        <taxon>Metazoa</taxon>
        <taxon>Spiralia</taxon>
        <taxon>Lophotrochozoa</taxon>
        <taxon>Mollusca</taxon>
        <taxon>Gastropoda</taxon>
        <taxon>Heterobranchia</taxon>
        <taxon>Euthyneura</taxon>
        <taxon>Panpulmonata</taxon>
        <taxon>Sacoglossa</taxon>
        <taxon>Placobranchoidea</taxon>
        <taxon>Plakobranchidae</taxon>
        <taxon>Plakobranchus</taxon>
    </lineage>
</organism>
<keyword evidence="2" id="KW-1185">Reference proteome</keyword>
<accession>A0AAV3YVL1</accession>
<evidence type="ECO:0000313" key="2">
    <source>
        <dbReference type="Proteomes" id="UP000735302"/>
    </source>
</evidence>
<evidence type="ECO:0000313" key="1">
    <source>
        <dbReference type="EMBL" id="GFN87103.1"/>
    </source>
</evidence>
<proteinExistence type="predicted"/>